<dbReference type="RefSeq" id="WP_275034768.1">
    <property type="nucleotide sequence ID" value="NZ_CP118615.1"/>
</dbReference>
<dbReference type="EC" id="4.1.3.17" evidence="5"/>
<sequence>MTTDTPDFGWPLPVVGEPPARPDPALLDRFATISAATACAILHKLGIRRTWIEGPEPLTAVPHTVGVARTLLLLPQREDIVSGASQEYVERHSALWRVFDDVAPADFLVVQANAARRSGCLGEILVASFRNQGGTGIVVDGRVRDTPRLKVSQVPIWCTGSTPHYASQDELFPWGYHVPVQVGGVLVLPGDIIVADDDGVVVVPARLADTVATQAAEHEEWEAFSRDRIRAGGRLRDYYPLTETTRREFEASRDGLHREP</sequence>
<proteinExistence type="inferred from homology"/>
<evidence type="ECO:0000256" key="9">
    <source>
        <dbReference type="ARBA" id="ARBA00029596"/>
    </source>
</evidence>
<dbReference type="EMBL" id="CP118615">
    <property type="protein sequence ID" value="WDZ87758.1"/>
    <property type="molecule type" value="Genomic_DNA"/>
</dbReference>
<dbReference type="Proteomes" id="UP001219605">
    <property type="component" value="Chromosome"/>
</dbReference>
<evidence type="ECO:0000256" key="4">
    <source>
        <dbReference type="ARBA" id="ARBA00011233"/>
    </source>
</evidence>
<reference evidence="13 14" key="1">
    <citation type="submission" date="2023-02" db="EMBL/GenBank/DDBJ databases">
        <authorList>
            <person name="Mo P."/>
        </authorList>
    </citation>
    <scope>NUCLEOTIDE SEQUENCE [LARGE SCALE GENOMIC DNA]</scope>
    <source>
        <strain evidence="13 14">HUAS 3</strain>
    </source>
</reference>
<evidence type="ECO:0000256" key="6">
    <source>
        <dbReference type="ARBA" id="ARBA00012947"/>
    </source>
</evidence>
<comment type="similarity">
    <text evidence="3">Belongs to the class II aldolase/RraA-like family.</text>
</comment>
<dbReference type="Pfam" id="PF03737">
    <property type="entry name" value="RraA-like"/>
    <property type="match status" value="1"/>
</dbReference>
<dbReference type="InterPro" id="IPR005493">
    <property type="entry name" value="RraA/RraA-like"/>
</dbReference>
<evidence type="ECO:0000256" key="5">
    <source>
        <dbReference type="ARBA" id="ARBA00012213"/>
    </source>
</evidence>
<dbReference type="PANTHER" id="PTHR33254:SF4">
    <property type="entry name" value="4-HYDROXY-4-METHYL-2-OXOGLUTARATE ALDOLASE 3-RELATED"/>
    <property type="match status" value="1"/>
</dbReference>
<comment type="subunit">
    <text evidence="4">Homotrimer.</text>
</comment>
<evidence type="ECO:0000256" key="8">
    <source>
        <dbReference type="ARBA" id="ARBA00025046"/>
    </source>
</evidence>
<gene>
    <name evidence="13" type="ORF">PVK37_15800</name>
</gene>
<dbReference type="SUPFAM" id="SSF89562">
    <property type="entry name" value="RraA-like"/>
    <property type="match status" value="1"/>
</dbReference>
<evidence type="ECO:0000313" key="13">
    <source>
        <dbReference type="EMBL" id="WDZ87758.1"/>
    </source>
</evidence>
<dbReference type="NCBIfam" id="NF006093">
    <property type="entry name" value="PRK08245.1"/>
    <property type="match status" value="1"/>
</dbReference>
<comment type="function">
    <text evidence="8">Catalyzes the aldol cleavage of 4-hydroxy-4-methyl-2-oxoglutarate (HMG) into 2 molecules of pyruvate. Also contains a secondary oxaloacetate (OAA) decarboxylase activity due to the common pyruvate enolate transition state formed following C-C bond cleavage in the retro-aldol and decarboxylation reactions.</text>
</comment>
<accession>A0ABY8A0H5</accession>
<dbReference type="PANTHER" id="PTHR33254">
    <property type="entry name" value="4-HYDROXY-4-METHYL-2-OXOGLUTARATE ALDOLASE 3-RELATED"/>
    <property type="match status" value="1"/>
</dbReference>
<evidence type="ECO:0000256" key="2">
    <source>
        <dbReference type="ARBA" id="ARBA00001968"/>
    </source>
</evidence>
<protein>
    <recommendedName>
        <fullName evidence="7">Putative 4-hydroxy-4-methyl-2-oxoglutarate aldolase</fullName>
        <ecNumber evidence="6">4.1.1.112</ecNumber>
        <ecNumber evidence="5">4.1.3.17</ecNumber>
    </recommendedName>
    <alternativeName>
        <fullName evidence="11">Oxaloacetate decarboxylase</fullName>
    </alternativeName>
    <alternativeName>
        <fullName evidence="9">Regulator of ribonuclease activity homolog</fullName>
    </alternativeName>
    <alternativeName>
        <fullName evidence="10">RraA-like protein</fullName>
    </alternativeName>
</protein>
<dbReference type="EC" id="4.1.1.112" evidence="6"/>
<name>A0ABY8A0H5_9ACTN</name>
<evidence type="ECO:0000313" key="14">
    <source>
        <dbReference type="Proteomes" id="UP001219605"/>
    </source>
</evidence>
<keyword evidence="14" id="KW-1185">Reference proteome</keyword>
<comment type="cofactor">
    <cofactor evidence="2">
        <name>a divalent metal cation</name>
        <dbReference type="ChEBI" id="CHEBI:60240"/>
    </cofactor>
</comment>
<evidence type="ECO:0000256" key="10">
    <source>
        <dbReference type="ARBA" id="ARBA00030169"/>
    </source>
</evidence>
<evidence type="ECO:0000256" key="7">
    <source>
        <dbReference type="ARBA" id="ARBA00016549"/>
    </source>
</evidence>
<dbReference type="Gene3D" id="3.50.30.40">
    <property type="entry name" value="Ribonuclease E inhibitor RraA/RraA-like"/>
    <property type="match status" value="1"/>
</dbReference>
<comment type="catalytic activity">
    <reaction evidence="1">
        <text>4-hydroxy-4-methyl-2-oxoglutarate = 2 pyruvate</text>
        <dbReference type="Rhea" id="RHEA:22748"/>
        <dbReference type="ChEBI" id="CHEBI:15361"/>
        <dbReference type="ChEBI" id="CHEBI:58276"/>
        <dbReference type="EC" id="4.1.3.17"/>
    </reaction>
</comment>
<evidence type="ECO:0000256" key="12">
    <source>
        <dbReference type="ARBA" id="ARBA00047973"/>
    </source>
</evidence>
<evidence type="ECO:0000256" key="3">
    <source>
        <dbReference type="ARBA" id="ARBA00008621"/>
    </source>
</evidence>
<dbReference type="CDD" id="cd16841">
    <property type="entry name" value="RraA_family"/>
    <property type="match status" value="1"/>
</dbReference>
<organism evidence="13 14">
    <name type="scientific">Micromonospora cathayae</name>
    <dbReference type="NCBI Taxonomy" id="3028804"/>
    <lineage>
        <taxon>Bacteria</taxon>
        <taxon>Bacillati</taxon>
        <taxon>Actinomycetota</taxon>
        <taxon>Actinomycetes</taxon>
        <taxon>Micromonosporales</taxon>
        <taxon>Micromonosporaceae</taxon>
        <taxon>Micromonospora</taxon>
    </lineage>
</organism>
<evidence type="ECO:0000256" key="1">
    <source>
        <dbReference type="ARBA" id="ARBA00001342"/>
    </source>
</evidence>
<comment type="catalytic activity">
    <reaction evidence="12">
        <text>oxaloacetate + H(+) = pyruvate + CO2</text>
        <dbReference type="Rhea" id="RHEA:15641"/>
        <dbReference type="ChEBI" id="CHEBI:15361"/>
        <dbReference type="ChEBI" id="CHEBI:15378"/>
        <dbReference type="ChEBI" id="CHEBI:16452"/>
        <dbReference type="ChEBI" id="CHEBI:16526"/>
        <dbReference type="EC" id="4.1.1.112"/>
    </reaction>
</comment>
<evidence type="ECO:0000256" key="11">
    <source>
        <dbReference type="ARBA" id="ARBA00032305"/>
    </source>
</evidence>
<dbReference type="InterPro" id="IPR036704">
    <property type="entry name" value="RraA/RraA-like_sf"/>
</dbReference>